<proteinExistence type="inferred from homology"/>
<dbReference type="PANTHER" id="PTHR33269">
    <property type="entry name" value="NADH-UBIQUINONE OXIDOREDUCTASE CHAIN 6"/>
    <property type="match status" value="1"/>
</dbReference>
<dbReference type="AlphaFoldDB" id="A0AAV4LD60"/>
<sequence>MFNLPWSGQLITFFIISLLIIASAIAMLNLRKVIYMALAIGGVFIGVAGVYVLLDAEFVAFAQVLLYAGAITILMLFAIMLTHHDSSELEYQWNAHTVVSAIGAAGFLGVLMWAIRGIGATDWPQSAESAWKGSSVNQVAETIFNNYTIPFELVSIVLIVALVGAVILARREEE</sequence>
<feature type="transmembrane region" description="Helical" evidence="2">
    <location>
        <begin position="93"/>
        <end position="115"/>
    </location>
</feature>
<reference evidence="3" key="1">
    <citation type="journal article" date="2023" name="Int. J. Syst. Evol. Microbiol.">
        <title>Collibacillus ludicampi gen. nov., sp. nov., a new soil bacterium of the family Alicyclobacillaceae.</title>
        <authorList>
            <person name="Jojima T."/>
            <person name="Ioku Y."/>
            <person name="Fukuta Y."/>
            <person name="Shirasaka N."/>
            <person name="Matsumura Y."/>
            <person name="Mori M."/>
        </authorList>
    </citation>
    <scope>NUCLEOTIDE SEQUENCE</scope>
    <source>
        <strain evidence="3">TP075</strain>
    </source>
</reference>
<gene>
    <name evidence="3" type="ORF">DNHGIG_12400</name>
</gene>
<dbReference type="Proteomes" id="UP001057291">
    <property type="component" value="Unassembled WGS sequence"/>
</dbReference>
<evidence type="ECO:0000313" key="4">
    <source>
        <dbReference type="Proteomes" id="UP001057291"/>
    </source>
</evidence>
<feature type="transmembrane region" description="Helical" evidence="2">
    <location>
        <begin position="33"/>
        <end position="54"/>
    </location>
</feature>
<feature type="transmembrane region" description="Helical" evidence="2">
    <location>
        <begin position="60"/>
        <end position="81"/>
    </location>
</feature>
<keyword evidence="4" id="KW-1185">Reference proteome</keyword>
<keyword evidence="2" id="KW-0520">NAD</keyword>
<dbReference type="InterPro" id="IPR001457">
    <property type="entry name" value="NADH_UbQ/plastoQ_OxRdtase_su6"/>
</dbReference>
<evidence type="ECO:0000313" key="3">
    <source>
        <dbReference type="EMBL" id="GIM45691.1"/>
    </source>
</evidence>
<keyword evidence="2" id="KW-0874">Quinone</keyword>
<comment type="function">
    <text evidence="2">NDH-1 shuttles electrons from NADH, via FMN and iron-sulfur (Fe-S) centers, to quinones in the respiratory chain. Couples the redox reaction to proton translocation (for every two electrons transferred, four hydrogen ions are translocated across the cytoplasmic membrane), and thus conserves the redox energy in a proton gradient.</text>
</comment>
<keyword evidence="2" id="KW-1003">Cell membrane</keyword>
<comment type="caution">
    <text evidence="3">The sequence shown here is derived from an EMBL/GenBank/DDBJ whole genome shotgun (WGS) entry which is preliminary data.</text>
</comment>
<dbReference type="Pfam" id="PF00499">
    <property type="entry name" value="Oxidored_q3"/>
    <property type="match status" value="1"/>
</dbReference>
<dbReference type="GO" id="GO:0048038">
    <property type="term" value="F:quinone binding"/>
    <property type="evidence" value="ECO:0007669"/>
    <property type="project" value="UniProtKB-UniRule"/>
</dbReference>
<keyword evidence="2" id="KW-0812">Transmembrane</keyword>
<dbReference type="GO" id="GO:0008137">
    <property type="term" value="F:NADH dehydrogenase (ubiquinone) activity"/>
    <property type="evidence" value="ECO:0007669"/>
    <property type="project" value="UniProtKB-UniRule"/>
</dbReference>
<dbReference type="PANTHER" id="PTHR33269:SF17">
    <property type="entry name" value="NADH-UBIQUINONE OXIDOREDUCTASE CHAIN 6"/>
    <property type="match status" value="1"/>
</dbReference>
<keyword evidence="2" id="KW-1133">Transmembrane helix</keyword>
<feature type="transmembrane region" description="Helical" evidence="2">
    <location>
        <begin position="6"/>
        <end position="26"/>
    </location>
</feature>
<comment type="catalytic activity">
    <reaction evidence="2">
        <text>a quinone + NADH + 5 H(+)(in) = a quinol + NAD(+) + 4 H(+)(out)</text>
        <dbReference type="Rhea" id="RHEA:57888"/>
        <dbReference type="ChEBI" id="CHEBI:15378"/>
        <dbReference type="ChEBI" id="CHEBI:24646"/>
        <dbReference type="ChEBI" id="CHEBI:57540"/>
        <dbReference type="ChEBI" id="CHEBI:57945"/>
        <dbReference type="ChEBI" id="CHEBI:132124"/>
    </reaction>
</comment>
<dbReference type="InterPro" id="IPR042106">
    <property type="entry name" value="Nuo/plastoQ_OxRdtase_6_NuoJ"/>
</dbReference>
<dbReference type="GO" id="GO:0005886">
    <property type="term" value="C:plasma membrane"/>
    <property type="evidence" value="ECO:0007669"/>
    <property type="project" value="UniProtKB-SubCell"/>
</dbReference>
<dbReference type="EC" id="7.1.1.-" evidence="2"/>
<evidence type="ECO:0000256" key="1">
    <source>
        <dbReference type="ARBA" id="ARBA00005698"/>
    </source>
</evidence>
<keyword evidence="2" id="KW-0472">Membrane</keyword>
<dbReference type="EMBL" id="BOQE01000001">
    <property type="protein sequence ID" value="GIM45691.1"/>
    <property type="molecule type" value="Genomic_DNA"/>
</dbReference>
<protein>
    <recommendedName>
        <fullName evidence="2">NADH-quinone oxidoreductase subunit J</fullName>
        <ecNumber evidence="2">7.1.1.-</ecNumber>
    </recommendedName>
</protein>
<evidence type="ECO:0000256" key="2">
    <source>
        <dbReference type="RuleBase" id="RU004429"/>
    </source>
</evidence>
<name>A0AAV4LD60_9BACL</name>
<dbReference type="Gene3D" id="1.20.120.1200">
    <property type="entry name" value="NADH-ubiquinone/plastoquinone oxidoreductase chain 6, subunit NuoJ"/>
    <property type="match status" value="1"/>
</dbReference>
<comment type="subcellular location">
    <subcellularLocation>
        <location evidence="2">Cell membrane</location>
        <topology evidence="2">Multi-pass membrane protein</topology>
    </subcellularLocation>
</comment>
<organism evidence="3 4">
    <name type="scientific">Collibacillus ludicampi</name>
    <dbReference type="NCBI Taxonomy" id="2771369"/>
    <lineage>
        <taxon>Bacteria</taxon>
        <taxon>Bacillati</taxon>
        <taxon>Bacillota</taxon>
        <taxon>Bacilli</taxon>
        <taxon>Bacillales</taxon>
        <taxon>Alicyclobacillaceae</taxon>
        <taxon>Collibacillus</taxon>
    </lineage>
</organism>
<dbReference type="RefSeq" id="WP_282198869.1">
    <property type="nucleotide sequence ID" value="NZ_BOQE01000001.1"/>
</dbReference>
<feature type="transmembrane region" description="Helical" evidence="2">
    <location>
        <begin position="149"/>
        <end position="169"/>
    </location>
</feature>
<accession>A0AAV4LD60</accession>
<comment type="similarity">
    <text evidence="1 2">Belongs to the complex I subunit 6 family.</text>
</comment>
<dbReference type="NCBIfam" id="NF005168">
    <property type="entry name" value="PRK06638.2-3"/>
    <property type="match status" value="1"/>
</dbReference>